<proteinExistence type="predicted"/>
<gene>
    <name evidence="2" type="ORF">AVEN_153592_1</name>
</gene>
<evidence type="ECO:0000256" key="1">
    <source>
        <dbReference type="SAM" id="MobiDB-lite"/>
    </source>
</evidence>
<dbReference type="Proteomes" id="UP000499080">
    <property type="component" value="Unassembled WGS sequence"/>
</dbReference>
<dbReference type="AlphaFoldDB" id="A0A4Y2BQ38"/>
<evidence type="ECO:0000313" key="3">
    <source>
        <dbReference type="Proteomes" id="UP000499080"/>
    </source>
</evidence>
<dbReference type="EMBL" id="BGPR01000097">
    <property type="protein sequence ID" value="GBL93817.1"/>
    <property type="molecule type" value="Genomic_DNA"/>
</dbReference>
<organism evidence="2 3">
    <name type="scientific">Araneus ventricosus</name>
    <name type="common">Orbweaver spider</name>
    <name type="synonym">Epeira ventricosa</name>
    <dbReference type="NCBI Taxonomy" id="182803"/>
    <lineage>
        <taxon>Eukaryota</taxon>
        <taxon>Metazoa</taxon>
        <taxon>Ecdysozoa</taxon>
        <taxon>Arthropoda</taxon>
        <taxon>Chelicerata</taxon>
        <taxon>Arachnida</taxon>
        <taxon>Araneae</taxon>
        <taxon>Araneomorphae</taxon>
        <taxon>Entelegynae</taxon>
        <taxon>Araneoidea</taxon>
        <taxon>Araneidae</taxon>
        <taxon>Araneus</taxon>
    </lineage>
</organism>
<sequence length="109" mass="12104">MLKSRLETTKGVFWDGPGNFEPRSDDETDIIVGTPSPNFPTTPAGKRLTDDVRFNVHQDHIHGGSSVESGFEPGILGPRSRDLTTRPPWTNFLRNSGREVHFSNLNSIS</sequence>
<reference evidence="2 3" key="1">
    <citation type="journal article" date="2019" name="Sci. Rep.">
        <title>Orb-weaving spider Araneus ventricosus genome elucidates the spidroin gene catalogue.</title>
        <authorList>
            <person name="Kono N."/>
            <person name="Nakamura H."/>
            <person name="Ohtoshi R."/>
            <person name="Moran D.A.P."/>
            <person name="Shinohara A."/>
            <person name="Yoshida Y."/>
            <person name="Fujiwara M."/>
            <person name="Mori M."/>
            <person name="Tomita M."/>
            <person name="Arakawa K."/>
        </authorList>
    </citation>
    <scope>NUCLEOTIDE SEQUENCE [LARGE SCALE GENOMIC DNA]</scope>
</reference>
<accession>A0A4Y2BQ38</accession>
<comment type="caution">
    <text evidence="2">The sequence shown here is derived from an EMBL/GenBank/DDBJ whole genome shotgun (WGS) entry which is preliminary data.</text>
</comment>
<name>A0A4Y2BQ38_ARAVE</name>
<feature type="region of interest" description="Disordered" evidence="1">
    <location>
        <begin position="61"/>
        <end position="90"/>
    </location>
</feature>
<evidence type="ECO:0000313" key="2">
    <source>
        <dbReference type="EMBL" id="GBL93817.1"/>
    </source>
</evidence>
<keyword evidence="3" id="KW-1185">Reference proteome</keyword>
<feature type="region of interest" description="Disordered" evidence="1">
    <location>
        <begin position="1"/>
        <end position="27"/>
    </location>
</feature>
<protein>
    <submittedName>
        <fullName evidence="2">Uncharacterized protein</fullName>
    </submittedName>
</protein>